<sequence length="279" mass="31015">MQDTSALVSPLWLNAHLDDANTMVFMSTMNVITTGEPEPAPAGYIPKAQVFDFEHQICDPSSSLPHTMPSPELFQREVRKLGVNKDSLVIVYDNQGLFSAPRVWWMFKCMGHKEVYVLNGGFPAWQKAGFKCVEQLSLEKQEGDFISQFHTQRVIDANGVLAALDAPNCHVIDARSADRFYAKVEEPRPHLRSGHMPNGLNLPFSDCIENGQLLTPLQLQARFDALGVRENDNLMFSCGSGVTACVLALAANEAGYQNIQVYDGSWSEWGADERLPVVR</sequence>
<dbReference type="InterPro" id="IPR036873">
    <property type="entry name" value="Rhodanese-like_dom_sf"/>
</dbReference>
<dbReference type="RefSeq" id="WP_342881360.1">
    <property type="nucleotide sequence ID" value="NZ_JBBMQS010000004.1"/>
</dbReference>
<dbReference type="InterPro" id="IPR045078">
    <property type="entry name" value="TST/MPST-like"/>
</dbReference>
<dbReference type="InterPro" id="IPR001763">
    <property type="entry name" value="Rhodanese-like_dom"/>
</dbReference>
<dbReference type="Gene3D" id="3.40.250.10">
    <property type="entry name" value="Rhodanese-like domain"/>
    <property type="match status" value="2"/>
</dbReference>
<proteinExistence type="predicted"/>
<feature type="domain" description="Rhodanese" evidence="3">
    <location>
        <begin position="35"/>
        <end position="134"/>
    </location>
</feature>
<dbReference type="CDD" id="cd01448">
    <property type="entry name" value="TST_Repeat_1"/>
    <property type="match status" value="1"/>
</dbReference>
<dbReference type="Pfam" id="PF00581">
    <property type="entry name" value="Rhodanese"/>
    <property type="match status" value="2"/>
</dbReference>
<organism evidence="4 5">
    <name type="scientific">Paraglaciecola mesophila</name>
    <dbReference type="NCBI Taxonomy" id="197222"/>
    <lineage>
        <taxon>Bacteria</taxon>
        <taxon>Pseudomonadati</taxon>
        <taxon>Pseudomonadota</taxon>
        <taxon>Gammaproteobacteria</taxon>
        <taxon>Alteromonadales</taxon>
        <taxon>Alteromonadaceae</taxon>
        <taxon>Paraglaciecola</taxon>
    </lineage>
</organism>
<evidence type="ECO:0000313" key="5">
    <source>
        <dbReference type="Proteomes" id="UP001461163"/>
    </source>
</evidence>
<dbReference type="CDD" id="cd01449">
    <property type="entry name" value="TST_Repeat_2"/>
    <property type="match status" value="1"/>
</dbReference>
<dbReference type="EC" id="2.8.1.-" evidence="4"/>
<dbReference type="SUPFAM" id="SSF52821">
    <property type="entry name" value="Rhodanese/Cell cycle control phosphatase"/>
    <property type="match status" value="2"/>
</dbReference>
<feature type="domain" description="Rhodanese" evidence="3">
    <location>
        <begin position="165"/>
        <end position="278"/>
    </location>
</feature>
<dbReference type="SMART" id="SM00450">
    <property type="entry name" value="RHOD"/>
    <property type="match status" value="2"/>
</dbReference>
<keyword evidence="2" id="KW-0677">Repeat</keyword>
<keyword evidence="1 4" id="KW-0808">Transferase</keyword>
<dbReference type="PANTHER" id="PTHR11364">
    <property type="entry name" value="THIOSULFATE SULFERTANSFERASE"/>
    <property type="match status" value="1"/>
</dbReference>
<dbReference type="Proteomes" id="UP001461163">
    <property type="component" value="Unassembled WGS sequence"/>
</dbReference>
<dbReference type="PROSITE" id="PS50206">
    <property type="entry name" value="RHODANESE_3"/>
    <property type="match status" value="2"/>
</dbReference>
<evidence type="ECO:0000256" key="2">
    <source>
        <dbReference type="ARBA" id="ARBA00022737"/>
    </source>
</evidence>
<keyword evidence="5" id="KW-1185">Reference proteome</keyword>
<dbReference type="EMBL" id="JBBMQS010000004">
    <property type="protein sequence ID" value="MEM5497272.1"/>
    <property type="molecule type" value="Genomic_DNA"/>
</dbReference>
<dbReference type="PANTHER" id="PTHR11364:SF27">
    <property type="entry name" value="SULFURTRANSFERASE"/>
    <property type="match status" value="1"/>
</dbReference>
<name>A0ABU9STR7_9ALTE</name>
<evidence type="ECO:0000259" key="3">
    <source>
        <dbReference type="PROSITE" id="PS50206"/>
    </source>
</evidence>
<evidence type="ECO:0000313" key="4">
    <source>
        <dbReference type="EMBL" id="MEM5497272.1"/>
    </source>
</evidence>
<accession>A0ABU9STR7</accession>
<reference evidence="4 5" key="1">
    <citation type="submission" date="2024-03" db="EMBL/GenBank/DDBJ databases">
        <title>Community enrichment and isolation of bacterial strains for fucoidan degradation.</title>
        <authorList>
            <person name="Sichert A."/>
        </authorList>
    </citation>
    <scope>NUCLEOTIDE SEQUENCE [LARGE SCALE GENOMIC DNA]</scope>
    <source>
        <strain evidence="4 5">AS12</strain>
    </source>
</reference>
<dbReference type="GO" id="GO:0016740">
    <property type="term" value="F:transferase activity"/>
    <property type="evidence" value="ECO:0007669"/>
    <property type="project" value="UniProtKB-KW"/>
</dbReference>
<protein>
    <submittedName>
        <fullName evidence="4">Sulfurtransferase</fullName>
        <ecNumber evidence="4">2.8.1.-</ecNumber>
    </submittedName>
</protein>
<evidence type="ECO:0000256" key="1">
    <source>
        <dbReference type="ARBA" id="ARBA00022679"/>
    </source>
</evidence>
<comment type="caution">
    <text evidence="4">The sequence shown here is derived from an EMBL/GenBank/DDBJ whole genome shotgun (WGS) entry which is preliminary data.</text>
</comment>
<gene>
    <name evidence="4" type="ORF">WNY77_07720</name>
</gene>